<dbReference type="EMBL" id="LN483215">
    <property type="protein sequence ID" value="CDZ97576.1"/>
    <property type="molecule type" value="Genomic_DNA"/>
</dbReference>
<protein>
    <submittedName>
        <fullName evidence="1">Uncharacterized protein</fullName>
    </submittedName>
</protein>
<sequence>MQMRTQCSEDCSACGMMQPKFSNFAVSSLRSSCPQARVPSVVKDHPVLASGTRALSSL</sequence>
<proteinExistence type="predicted"/>
<evidence type="ECO:0000313" key="1">
    <source>
        <dbReference type="EMBL" id="CDZ97576.1"/>
    </source>
</evidence>
<name>A0A0F7SFI4_PHARH</name>
<organism evidence="1">
    <name type="scientific">Phaffia rhodozyma</name>
    <name type="common">Yeast</name>
    <name type="synonym">Xanthophyllomyces dendrorhous</name>
    <dbReference type="NCBI Taxonomy" id="264483"/>
    <lineage>
        <taxon>Eukaryota</taxon>
        <taxon>Fungi</taxon>
        <taxon>Dikarya</taxon>
        <taxon>Basidiomycota</taxon>
        <taxon>Agaricomycotina</taxon>
        <taxon>Tremellomycetes</taxon>
        <taxon>Cystofilobasidiales</taxon>
        <taxon>Mrakiaceae</taxon>
        <taxon>Phaffia</taxon>
    </lineage>
</organism>
<reference evidence="1" key="1">
    <citation type="submission" date="2014-08" db="EMBL/GenBank/DDBJ databases">
        <authorList>
            <person name="Sharma Rahul"/>
            <person name="Thines Marco"/>
        </authorList>
    </citation>
    <scope>NUCLEOTIDE SEQUENCE</scope>
</reference>
<dbReference type="AlphaFoldDB" id="A0A0F7SFI4"/>
<accession>A0A0F7SFI4</accession>